<sequence>MRRLEDSITETEEASEPLYLTDLIPFFQTDSQLDVSRNRFARCQNATCNNNSFSCDLLFGVTKNCNHILCLDCVEMPRDTQKKGSKLRSIFEAIRGISRRLFSSFRSMDQPAQEEQKNGILT</sequence>
<reference evidence="1" key="1">
    <citation type="journal article" date="2010" name="Science">
        <title>Plasticity of animal genome architecture unmasked by rapid evolution of a pelagic tunicate.</title>
        <authorList>
            <person name="Denoeud F."/>
            <person name="Henriet S."/>
            <person name="Mungpakdee S."/>
            <person name="Aury J.M."/>
            <person name="Da Silva C."/>
            <person name="Brinkmann H."/>
            <person name="Mikhaleva J."/>
            <person name="Olsen L.C."/>
            <person name="Jubin C."/>
            <person name="Canestro C."/>
            <person name="Bouquet J.M."/>
            <person name="Danks G."/>
            <person name="Poulain J."/>
            <person name="Campsteijn C."/>
            <person name="Adamski M."/>
            <person name="Cross I."/>
            <person name="Yadetie F."/>
            <person name="Muffato M."/>
            <person name="Louis A."/>
            <person name="Butcher S."/>
            <person name="Tsagkogeorga G."/>
            <person name="Konrad A."/>
            <person name="Singh S."/>
            <person name="Jensen M.F."/>
            <person name="Cong E.H."/>
            <person name="Eikeseth-Otteraa H."/>
            <person name="Noel B."/>
            <person name="Anthouard V."/>
            <person name="Porcel B.M."/>
            <person name="Kachouri-Lafond R."/>
            <person name="Nishino A."/>
            <person name="Ugolini M."/>
            <person name="Chourrout P."/>
            <person name="Nishida H."/>
            <person name="Aasland R."/>
            <person name="Huzurbazar S."/>
            <person name="Westhof E."/>
            <person name="Delsuc F."/>
            <person name="Lehrach H."/>
            <person name="Reinhardt R."/>
            <person name="Weissenbach J."/>
            <person name="Roy S.W."/>
            <person name="Artiguenave F."/>
            <person name="Postlethwait J.H."/>
            <person name="Manak J.R."/>
            <person name="Thompson E.M."/>
            <person name="Jaillon O."/>
            <person name="Du Pasquier L."/>
            <person name="Boudinot P."/>
            <person name="Liberles D.A."/>
            <person name="Volff J.N."/>
            <person name="Philippe H."/>
            <person name="Lenhard B."/>
            <person name="Roest Crollius H."/>
            <person name="Wincker P."/>
            <person name="Chourrout D."/>
        </authorList>
    </citation>
    <scope>NUCLEOTIDE SEQUENCE [LARGE SCALE GENOMIC DNA]</scope>
</reference>
<dbReference type="InParanoid" id="E4Y0L9"/>
<dbReference type="EMBL" id="FN653513">
    <property type="protein sequence ID" value="CBY15427.1"/>
    <property type="molecule type" value="Genomic_DNA"/>
</dbReference>
<gene>
    <name evidence="1" type="ORF">GSOID_T00012346001</name>
</gene>
<organism evidence="1">
    <name type="scientific">Oikopleura dioica</name>
    <name type="common">Tunicate</name>
    <dbReference type="NCBI Taxonomy" id="34765"/>
    <lineage>
        <taxon>Eukaryota</taxon>
        <taxon>Metazoa</taxon>
        <taxon>Chordata</taxon>
        <taxon>Tunicata</taxon>
        <taxon>Appendicularia</taxon>
        <taxon>Copelata</taxon>
        <taxon>Oikopleuridae</taxon>
        <taxon>Oikopleura</taxon>
    </lineage>
</organism>
<proteinExistence type="predicted"/>
<dbReference type="Proteomes" id="UP000001307">
    <property type="component" value="Unassembled WGS sequence"/>
</dbReference>
<name>E4Y0L9_OIKDI</name>
<keyword evidence="2" id="KW-1185">Reference proteome</keyword>
<accession>E4Y0L9</accession>
<feature type="non-terminal residue" evidence="1">
    <location>
        <position position="122"/>
    </location>
</feature>
<evidence type="ECO:0000313" key="2">
    <source>
        <dbReference type="Proteomes" id="UP000001307"/>
    </source>
</evidence>
<protein>
    <submittedName>
        <fullName evidence="1">Uncharacterized protein</fullName>
    </submittedName>
</protein>
<evidence type="ECO:0000313" key="1">
    <source>
        <dbReference type="EMBL" id="CBY15427.1"/>
    </source>
</evidence>
<dbReference type="AlphaFoldDB" id="E4Y0L9"/>